<sequence length="193" mass="21597">VDKLASLNRIHVRTGCFCNTGACQLHLGISNEDVKKNFKAGHVCGDDVDVIDGRPTGSIRISFGYMSTFEDAQTFLKFIIDTFVKCPSQLDMKAVYPRTPEKVITDSMKFEPLTDEAYNDTLKETKLKHEPITSKNGLSDYVLNDRKKHNEQLEPRSAKNSNVDVLGTAMKDEDMSITLTHIFLHPIKSCAAL</sequence>
<organism evidence="1 2">
    <name type="scientific">Pleurodeles waltl</name>
    <name type="common">Iberian ribbed newt</name>
    <dbReference type="NCBI Taxonomy" id="8319"/>
    <lineage>
        <taxon>Eukaryota</taxon>
        <taxon>Metazoa</taxon>
        <taxon>Chordata</taxon>
        <taxon>Craniata</taxon>
        <taxon>Vertebrata</taxon>
        <taxon>Euteleostomi</taxon>
        <taxon>Amphibia</taxon>
        <taxon>Batrachia</taxon>
        <taxon>Caudata</taxon>
        <taxon>Salamandroidea</taxon>
        <taxon>Salamandridae</taxon>
        <taxon>Pleurodelinae</taxon>
        <taxon>Pleurodeles</taxon>
    </lineage>
</organism>
<dbReference type="InterPro" id="IPR015424">
    <property type="entry name" value="PyrdxlP-dep_Trfase"/>
</dbReference>
<name>A0AAV7VQ35_PLEWA</name>
<dbReference type="Proteomes" id="UP001066276">
    <property type="component" value="Chromosome 2_1"/>
</dbReference>
<protein>
    <recommendedName>
        <fullName evidence="3">Molybdenum cofactor sulfurase</fullName>
    </recommendedName>
</protein>
<evidence type="ECO:0008006" key="3">
    <source>
        <dbReference type="Google" id="ProtNLM"/>
    </source>
</evidence>
<evidence type="ECO:0000313" key="2">
    <source>
        <dbReference type="Proteomes" id="UP001066276"/>
    </source>
</evidence>
<accession>A0AAV7VQ35</accession>
<dbReference type="InterPro" id="IPR015422">
    <property type="entry name" value="PyrdxlP-dep_Trfase_small"/>
</dbReference>
<feature type="non-terminal residue" evidence="1">
    <location>
        <position position="193"/>
    </location>
</feature>
<dbReference type="SUPFAM" id="SSF53383">
    <property type="entry name" value="PLP-dependent transferases"/>
    <property type="match status" value="1"/>
</dbReference>
<gene>
    <name evidence="1" type="ORF">NDU88_006552</name>
</gene>
<dbReference type="Gene3D" id="3.90.1150.10">
    <property type="entry name" value="Aspartate Aminotransferase, domain 1"/>
    <property type="match status" value="1"/>
</dbReference>
<dbReference type="EMBL" id="JANPWB010000003">
    <property type="protein sequence ID" value="KAJ1202756.1"/>
    <property type="molecule type" value="Genomic_DNA"/>
</dbReference>
<comment type="caution">
    <text evidence="1">The sequence shown here is derived from an EMBL/GenBank/DDBJ whole genome shotgun (WGS) entry which is preliminary data.</text>
</comment>
<feature type="non-terminal residue" evidence="1">
    <location>
        <position position="1"/>
    </location>
</feature>
<reference evidence="1" key="1">
    <citation type="journal article" date="2022" name="bioRxiv">
        <title>Sequencing and chromosome-scale assembly of the giantPleurodeles waltlgenome.</title>
        <authorList>
            <person name="Brown T."/>
            <person name="Elewa A."/>
            <person name="Iarovenko S."/>
            <person name="Subramanian E."/>
            <person name="Araus A.J."/>
            <person name="Petzold A."/>
            <person name="Susuki M."/>
            <person name="Suzuki K.-i.T."/>
            <person name="Hayashi T."/>
            <person name="Toyoda A."/>
            <person name="Oliveira C."/>
            <person name="Osipova E."/>
            <person name="Leigh N.D."/>
            <person name="Simon A."/>
            <person name="Yun M.H."/>
        </authorList>
    </citation>
    <scope>NUCLEOTIDE SEQUENCE</scope>
    <source>
        <strain evidence="1">20211129_DDA</strain>
        <tissue evidence="1">Liver</tissue>
    </source>
</reference>
<dbReference type="AlphaFoldDB" id="A0AAV7VQ35"/>
<evidence type="ECO:0000313" key="1">
    <source>
        <dbReference type="EMBL" id="KAJ1202756.1"/>
    </source>
</evidence>
<keyword evidence="2" id="KW-1185">Reference proteome</keyword>
<proteinExistence type="predicted"/>